<evidence type="ECO:0000313" key="2">
    <source>
        <dbReference type="EMBL" id="MBS2962599.1"/>
    </source>
</evidence>
<dbReference type="RefSeq" id="WP_211465432.1">
    <property type="nucleotide sequence ID" value="NZ_JAGSXH010000013.1"/>
</dbReference>
<protein>
    <submittedName>
        <fullName evidence="2">Uncharacterized protein</fullName>
    </submittedName>
</protein>
<keyword evidence="3" id="KW-1185">Reference proteome</keyword>
<sequence>MQVPSVGRVVHYVSHGSPVLPDGTQKYKPQCRAAIITEVYDDPPAGGQDDVGLCVLNPEGIFLQRGRPHDELGHQGGTWHWPERNG</sequence>
<dbReference type="AlphaFoldDB" id="A0A8J7WNC5"/>
<feature type="region of interest" description="Disordered" evidence="1">
    <location>
        <begin position="65"/>
        <end position="86"/>
    </location>
</feature>
<comment type="caution">
    <text evidence="2">The sequence shown here is derived from an EMBL/GenBank/DDBJ whole genome shotgun (WGS) entry which is preliminary data.</text>
</comment>
<evidence type="ECO:0000313" key="3">
    <source>
        <dbReference type="Proteomes" id="UP000677913"/>
    </source>
</evidence>
<gene>
    <name evidence="2" type="ORF">KGA66_06040</name>
</gene>
<dbReference type="Proteomes" id="UP000677913">
    <property type="component" value="Unassembled WGS sequence"/>
</dbReference>
<proteinExistence type="predicted"/>
<evidence type="ECO:0000256" key="1">
    <source>
        <dbReference type="SAM" id="MobiDB-lite"/>
    </source>
</evidence>
<organism evidence="2 3">
    <name type="scientific">Actinocrinis puniceicyclus</name>
    <dbReference type="NCBI Taxonomy" id="977794"/>
    <lineage>
        <taxon>Bacteria</taxon>
        <taxon>Bacillati</taxon>
        <taxon>Actinomycetota</taxon>
        <taxon>Actinomycetes</taxon>
        <taxon>Catenulisporales</taxon>
        <taxon>Actinospicaceae</taxon>
        <taxon>Actinocrinis</taxon>
    </lineage>
</organism>
<name>A0A8J7WNC5_9ACTN</name>
<dbReference type="EMBL" id="JAGSXH010000013">
    <property type="protein sequence ID" value="MBS2962599.1"/>
    <property type="molecule type" value="Genomic_DNA"/>
</dbReference>
<reference evidence="2" key="1">
    <citation type="submission" date="2021-04" db="EMBL/GenBank/DDBJ databases">
        <title>Genome based classification of Actinospica acidithermotolerans sp. nov., an actinobacterium isolated from an Indonesian hot spring.</title>
        <authorList>
            <person name="Kusuma A.B."/>
            <person name="Putra K.E."/>
            <person name="Nafisah S."/>
            <person name="Loh J."/>
            <person name="Nouioui I."/>
            <person name="Goodfellow M."/>
        </authorList>
    </citation>
    <scope>NUCLEOTIDE SEQUENCE</scope>
    <source>
        <strain evidence="2">DSM 45618</strain>
    </source>
</reference>
<accession>A0A8J7WNC5</accession>